<feature type="transmembrane region" description="Helical" evidence="1">
    <location>
        <begin position="6"/>
        <end position="31"/>
    </location>
</feature>
<name>A0A3P5XG38_9BACL</name>
<evidence type="ECO:0000256" key="1">
    <source>
        <dbReference type="SAM" id="Phobius"/>
    </source>
</evidence>
<keyword evidence="1" id="KW-1133">Transmembrane helix</keyword>
<feature type="transmembrane region" description="Helical" evidence="1">
    <location>
        <begin position="43"/>
        <end position="62"/>
    </location>
</feature>
<feature type="transmembrane region" description="Helical" evidence="1">
    <location>
        <begin position="109"/>
        <end position="129"/>
    </location>
</feature>
<accession>A0A3P5XG38</accession>
<keyword evidence="3" id="KW-1185">Reference proteome</keyword>
<feature type="transmembrane region" description="Helical" evidence="1">
    <location>
        <begin position="166"/>
        <end position="182"/>
    </location>
</feature>
<keyword evidence="1" id="KW-0472">Membrane</keyword>
<protein>
    <recommendedName>
        <fullName evidence="4">Prolipoprotein diacylglyceryl transferase</fullName>
    </recommendedName>
</protein>
<dbReference type="OrthoDB" id="2427847at2"/>
<evidence type="ECO:0008006" key="4">
    <source>
        <dbReference type="Google" id="ProtNLM"/>
    </source>
</evidence>
<dbReference type="RefSeq" id="WP_124070017.1">
    <property type="nucleotide sequence ID" value="NZ_CBCRXF010000031.1"/>
</dbReference>
<feature type="transmembrane region" description="Helical" evidence="1">
    <location>
        <begin position="135"/>
        <end position="154"/>
    </location>
</feature>
<feature type="transmembrane region" description="Helical" evidence="1">
    <location>
        <begin position="188"/>
        <end position="206"/>
    </location>
</feature>
<feature type="transmembrane region" description="Helical" evidence="1">
    <location>
        <begin position="74"/>
        <end position="97"/>
    </location>
</feature>
<evidence type="ECO:0000313" key="3">
    <source>
        <dbReference type="Proteomes" id="UP000270468"/>
    </source>
</evidence>
<sequence>MPVTKVFLLGNFTMLSSWVALIIAFVIAYSAVRIRYGKKQGAYLLDLYFYIVIIWKLSVIITDFSSVIRSPLSIFYFHGGTVGFYLGLAFVMGKIVVDWKKERPTIADPIALLTAAIVSQVVYQVMMVVLNEGELVAQVVTVSAFMSFAILFWFSIRKADSWPLQLTFIFMAVHVFVSAFQPKGFSETPFITTLLIGLFFTAVLMMKNSESQRTEEQL</sequence>
<organism evidence="2 3">
    <name type="scientific">Filibacter tadaridae</name>
    <dbReference type="NCBI Taxonomy" id="2483811"/>
    <lineage>
        <taxon>Bacteria</taxon>
        <taxon>Bacillati</taxon>
        <taxon>Bacillota</taxon>
        <taxon>Bacilli</taxon>
        <taxon>Bacillales</taxon>
        <taxon>Caryophanaceae</taxon>
        <taxon>Filibacter</taxon>
    </lineage>
</organism>
<gene>
    <name evidence="2" type="ORF">FILTAD_01648</name>
</gene>
<keyword evidence="1" id="KW-0812">Transmembrane</keyword>
<evidence type="ECO:0000313" key="2">
    <source>
        <dbReference type="EMBL" id="VDC27558.1"/>
    </source>
</evidence>
<dbReference type="AlphaFoldDB" id="A0A3P5XG38"/>
<dbReference type="EMBL" id="UXAV01000039">
    <property type="protein sequence ID" value="VDC27558.1"/>
    <property type="molecule type" value="Genomic_DNA"/>
</dbReference>
<reference evidence="2 3" key="1">
    <citation type="submission" date="2018-11" db="EMBL/GenBank/DDBJ databases">
        <authorList>
            <person name="Criscuolo A."/>
        </authorList>
    </citation>
    <scope>NUCLEOTIDE SEQUENCE [LARGE SCALE GENOMIC DNA]</scope>
    <source>
        <strain evidence="2">ATB-66</strain>
    </source>
</reference>
<dbReference type="Proteomes" id="UP000270468">
    <property type="component" value="Unassembled WGS sequence"/>
</dbReference>
<proteinExistence type="predicted"/>